<organism evidence="1 2">
    <name type="scientific">Solibaculum intestinale</name>
    <dbReference type="NCBI Taxonomy" id="3133165"/>
    <lineage>
        <taxon>Bacteria</taxon>
        <taxon>Bacillati</taxon>
        <taxon>Bacillota</taxon>
        <taxon>Clostridia</taxon>
        <taxon>Eubacteriales</taxon>
        <taxon>Oscillospiraceae</taxon>
        <taxon>Solibaculum</taxon>
    </lineage>
</organism>
<protein>
    <recommendedName>
        <fullName evidence="3">DUF3244 domain-containing protein</fullName>
    </recommendedName>
</protein>
<reference evidence="1 2" key="1">
    <citation type="submission" date="2024-03" db="EMBL/GenBank/DDBJ databases">
        <title>Human intestinal bacterial collection.</title>
        <authorList>
            <person name="Pauvert C."/>
            <person name="Hitch T.C.A."/>
            <person name="Clavel T."/>
        </authorList>
    </citation>
    <scope>NUCLEOTIDE SEQUENCE [LARGE SCALE GENOMIC DNA]</scope>
    <source>
        <strain evidence="1 2">CLA-JM-H44</strain>
    </source>
</reference>
<name>A0ABV1DY89_9FIRM</name>
<dbReference type="Proteomes" id="UP001489509">
    <property type="component" value="Unassembled WGS sequence"/>
</dbReference>
<keyword evidence="2" id="KW-1185">Reference proteome</keyword>
<dbReference type="EMBL" id="JBBMFD010000004">
    <property type="protein sequence ID" value="MEQ2440011.1"/>
    <property type="molecule type" value="Genomic_DNA"/>
</dbReference>
<gene>
    <name evidence="1" type="ORF">WMO26_04135</name>
</gene>
<evidence type="ECO:0000313" key="1">
    <source>
        <dbReference type="EMBL" id="MEQ2440011.1"/>
    </source>
</evidence>
<evidence type="ECO:0000313" key="2">
    <source>
        <dbReference type="Proteomes" id="UP001489509"/>
    </source>
</evidence>
<sequence length="135" mass="15364">MAVVIALFGSGCIRLKFWSNVKDSNIQETKDTNSENQFGKTHDLFTGTYREMITVDRPVDLYGMVETFHGEIRIGITDGNGNTYLKREKVPSTSFVVHLDHAGNYFILVDAKKHMGQFQFDWNEDDPDRTLPSVS</sequence>
<accession>A0ABV1DY89</accession>
<comment type="caution">
    <text evidence="1">The sequence shown here is derived from an EMBL/GenBank/DDBJ whole genome shotgun (WGS) entry which is preliminary data.</text>
</comment>
<evidence type="ECO:0008006" key="3">
    <source>
        <dbReference type="Google" id="ProtNLM"/>
    </source>
</evidence>
<proteinExistence type="predicted"/>
<dbReference type="RefSeq" id="WP_349218342.1">
    <property type="nucleotide sequence ID" value="NZ_JBBMFD010000004.1"/>
</dbReference>